<comment type="subcellular location">
    <subcellularLocation>
        <location evidence="9">Mitochondrion membrane</location>
    </subcellularLocation>
</comment>
<gene>
    <name evidence="11" type="ORF">K452DRAFT_286187</name>
</gene>
<dbReference type="Pfam" id="PF01565">
    <property type="entry name" value="FAD_binding_4"/>
    <property type="match status" value="1"/>
</dbReference>
<dbReference type="InterPro" id="IPR016167">
    <property type="entry name" value="FAD-bd_PCMH_sub1"/>
</dbReference>
<evidence type="ECO:0000256" key="4">
    <source>
        <dbReference type="ARBA" id="ARBA00013136"/>
    </source>
</evidence>
<comment type="catalytic activity">
    <reaction evidence="9">
        <text>D-arabinono-1,4-lactone + O2 = dehydro-D-arabinono-1,4-lactone + H2O2 + H(+)</text>
        <dbReference type="Rhea" id="RHEA:23756"/>
        <dbReference type="ChEBI" id="CHEBI:15378"/>
        <dbReference type="ChEBI" id="CHEBI:15379"/>
        <dbReference type="ChEBI" id="CHEBI:16240"/>
        <dbReference type="ChEBI" id="CHEBI:16292"/>
        <dbReference type="ChEBI" id="CHEBI:58277"/>
        <dbReference type="EC" id="1.1.3.37"/>
    </reaction>
</comment>
<keyword evidence="6 9" id="KW-0274">FAD</keyword>
<dbReference type="InterPro" id="IPR016166">
    <property type="entry name" value="FAD-bd_PCMH"/>
</dbReference>
<dbReference type="AlphaFoldDB" id="A0A6A6BLB0"/>
<dbReference type="InterPro" id="IPR007173">
    <property type="entry name" value="ALO_C"/>
</dbReference>
<dbReference type="PANTHER" id="PTHR43762">
    <property type="entry name" value="L-GULONOLACTONE OXIDASE"/>
    <property type="match status" value="1"/>
</dbReference>
<dbReference type="NCBIfam" id="TIGR01678">
    <property type="entry name" value="FAD_lactone_ox"/>
    <property type="match status" value="1"/>
</dbReference>
<dbReference type="GO" id="GO:0071949">
    <property type="term" value="F:FAD binding"/>
    <property type="evidence" value="ECO:0007669"/>
    <property type="project" value="UniProtKB-UniRule"/>
</dbReference>
<evidence type="ECO:0000313" key="11">
    <source>
        <dbReference type="EMBL" id="KAF2143361.1"/>
    </source>
</evidence>
<evidence type="ECO:0000256" key="5">
    <source>
        <dbReference type="ARBA" id="ARBA00022630"/>
    </source>
</evidence>
<dbReference type="PROSITE" id="PS51387">
    <property type="entry name" value="FAD_PCMH"/>
    <property type="match status" value="1"/>
</dbReference>
<proteinExistence type="inferred from homology"/>
<dbReference type="EC" id="1.1.3.37" evidence="4 9"/>
<comment type="cofactor">
    <cofactor evidence="1 9">
        <name>FAD</name>
        <dbReference type="ChEBI" id="CHEBI:57692"/>
    </cofactor>
</comment>
<evidence type="ECO:0000256" key="2">
    <source>
        <dbReference type="ARBA" id="ARBA00005083"/>
    </source>
</evidence>
<keyword evidence="7 9" id="KW-0560">Oxidoreductase</keyword>
<dbReference type="Gene3D" id="3.30.43.10">
    <property type="entry name" value="Uridine Diphospho-n-acetylenolpyruvylglucosamine Reductase, domain 2"/>
    <property type="match status" value="1"/>
</dbReference>
<dbReference type="PANTHER" id="PTHR43762:SF1">
    <property type="entry name" value="D-ARABINONO-1,4-LACTONE OXIDASE"/>
    <property type="match status" value="1"/>
</dbReference>
<evidence type="ECO:0000313" key="12">
    <source>
        <dbReference type="Proteomes" id="UP000799438"/>
    </source>
</evidence>
<dbReference type="OrthoDB" id="610608at2759"/>
<evidence type="ECO:0000256" key="8">
    <source>
        <dbReference type="ARBA" id="ARBA00033418"/>
    </source>
</evidence>
<evidence type="ECO:0000256" key="7">
    <source>
        <dbReference type="ARBA" id="ARBA00023002"/>
    </source>
</evidence>
<reference evidence="11" key="1">
    <citation type="journal article" date="2020" name="Stud. Mycol.">
        <title>101 Dothideomycetes genomes: a test case for predicting lifestyles and emergence of pathogens.</title>
        <authorList>
            <person name="Haridas S."/>
            <person name="Albert R."/>
            <person name="Binder M."/>
            <person name="Bloem J."/>
            <person name="Labutti K."/>
            <person name="Salamov A."/>
            <person name="Andreopoulos B."/>
            <person name="Baker S."/>
            <person name="Barry K."/>
            <person name="Bills G."/>
            <person name="Bluhm B."/>
            <person name="Cannon C."/>
            <person name="Castanera R."/>
            <person name="Culley D."/>
            <person name="Daum C."/>
            <person name="Ezra D."/>
            <person name="Gonzalez J."/>
            <person name="Henrissat B."/>
            <person name="Kuo A."/>
            <person name="Liang C."/>
            <person name="Lipzen A."/>
            <person name="Lutzoni F."/>
            <person name="Magnuson J."/>
            <person name="Mondo S."/>
            <person name="Nolan M."/>
            <person name="Ohm R."/>
            <person name="Pangilinan J."/>
            <person name="Park H.-J."/>
            <person name="Ramirez L."/>
            <person name="Alfaro M."/>
            <person name="Sun H."/>
            <person name="Tritt A."/>
            <person name="Yoshinaga Y."/>
            <person name="Zwiers L.-H."/>
            <person name="Turgeon B."/>
            <person name="Goodwin S."/>
            <person name="Spatafora J."/>
            <person name="Crous P."/>
            <person name="Grigoriev I."/>
        </authorList>
    </citation>
    <scope>NUCLEOTIDE SEQUENCE</scope>
    <source>
        <strain evidence="11">CBS 121167</strain>
    </source>
</reference>
<dbReference type="GO" id="GO:0003885">
    <property type="term" value="F:D-arabinono-1,4-lactone oxidase activity"/>
    <property type="evidence" value="ECO:0007669"/>
    <property type="project" value="UniProtKB-UniRule"/>
</dbReference>
<keyword evidence="12" id="KW-1185">Reference proteome</keyword>
<dbReference type="Gene3D" id="3.30.70.2520">
    <property type="match status" value="1"/>
</dbReference>
<feature type="domain" description="FAD-binding PCMH-type" evidence="10">
    <location>
        <begin position="33"/>
        <end position="203"/>
    </location>
</feature>
<dbReference type="GO" id="GO:0031966">
    <property type="term" value="C:mitochondrial membrane"/>
    <property type="evidence" value="ECO:0007669"/>
    <property type="project" value="UniProtKB-SubCell"/>
</dbReference>
<dbReference type="InterPro" id="IPR010031">
    <property type="entry name" value="FAD_lactone_oxidase-like"/>
</dbReference>
<organism evidence="11 12">
    <name type="scientific">Aplosporella prunicola CBS 121167</name>
    <dbReference type="NCBI Taxonomy" id="1176127"/>
    <lineage>
        <taxon>Eukaryota</taxon>
        <taxon>Fungi</taxon>
        <taxon>Dikarya</taxon>
        <taxon>Ascomycota</taxon>
        <taxon>Pezizomycotina</taxon>
        <taxon>Dothideomycetes</taxon>
        <taxon>Dothideomycetes incertae sedis</taxon>
        <taxon>Botryosphaeriales</taxon>
        <taxon>Aplosporellaceae</taxon>
        <taxon>Aplosporella</taxon>
    </lineage>
</organism>
<evidence type="ECO:0000256" key="6">
    <source>
        <dbReference type="ARBA" id="ARBA00022827"/>
    </source>
</evidence>
<dbReference type="Gene3D" id="3.30.465.10">
    <property type="match status" value="1"/>
</dbReference>
<name>A0A6A6BLB0_9PEZI</name>
<protein>
    <recommendedName>
        <fullName evidence="4 9">D-arabinono-1,4-lactone oxidase</fullName>
        <shortName evidence="9">ALO</shortName>
        <ecNumber evidence="4 9">1.1.3.37</ecNumber>
    </recommendedName>
    <alternativeName>
        <fullName evidence="8 9">L-galactono-gamma-lactone oxidase</fullName>
    </alternativeName>
</protein>
<accession>A0A6A6BLB0</accession>
<dbReference type="GeneID" id="54297744"/>
<dbReference type="InterPro" id="IPR036318">
    <property type="entry name" value="FAD-bd_PCMH-like_sf"/>
</dbReference>
<dbReference type="SUPFAM" id="SSF56176">
    <property type="entry name" value="FAD-binding/transporter-associated domain-like"/>
    <property type="match status" value="1"/>
</dbReference>
<dbReference type="InterPro" id="IPR016169">
    <property type="entry name" value="FAD-bd_PCMH_sub2"/>
</dbReference>
<comment type="pathway">
    <text evidence="2 9">Cofactor biosynthesis; D-erythroascorbate biosynthesis; dehydro-D-arabinono-1,4-lactone from D-arabinose: step 2/2.</text>
</comment>
<dbReference type="RefSeq" id="XP_033399073.1">
    <property type="nucleotide sequence ID" value="XM_033540248.1"/>
</dbReference>
<evidence type="ECO:0000256" key="3">
    <source>
        <dbReference type="ARBA" id="ARBA00005466"/>
    </source>
</evidence>
<dbReference type="InterPro" id="IPR006094">
    <property type="entry name" value="Oxid_FAD_bind_N"/>
</dbReference>
<keyword evidence="5 9" id="KW-0285">Flavoprotein</keyword>
<sequence length="577" mass="65898">MASTVDAELQKLDPAIPFRASKTHQHHTWARTFHSYPELYIRPQSLEEIQKAVVLARRCRRRIVLVGCGHSPSDMTCTSAWMMNLDQYNSVLRVDQEKGTMLVQGGIRLYQLNGRAKEYGLTMPNLGSIDQQSIVGAMATATHGSSTKHGLLSSNVRSLRLVLSNGSTVLCSEEQNVDLFRAALVSLGALGIIVEVEYQMIPHTNIEWEQKLQPLDYVLEKWEKDLWTKKEFTRVWWLPYMKRVIVWQAEQTEKPLRAPKSNWYGGSVGFHTYHVLLWISNYIPPILPAIEWFVFGMQYGFTNGAGTTAIEEQRTGLLMNCLYSQFVNEWALPLHKGPEAITRMSAWLNGDEATARIPFSPRGLWVHAPIEVRVSDTSPSHPRPFLDPTDSAGPTLYLNATLYRPYHCDPPCRERYYEAFEWLMKEMGGRPHWAKNFATVTHDDLKTLYGADLDKWIEVRNEADPDGMFVGEWHRRLVLPPASEMPYMPLEEHEVERRGRRAGGVEWFGEQAVRNRPKSSSSEESFDILHGAEAEASTLLPYLTRVADEDEYEERMREEVHGSAVKGLTGTQVFNKM</sequence>
<dbReference type="InterPro" id="IPR006093">
    <property type="entry name" value="Oxy_OxRdtase_FAD_BS"/>
</dbReference>
<dbReference type="PROSITE" id="PS00862">
    <property type="entry name" value="OX2_COVAL_FAD"/>
    <property type="match status" value="1"/>
</dbReference>
<dbReference type="Pfam" id="PF04030">
    <property type="entry name" value="ALO"/>
    <property type="match status" value="1"/>
</dbReference>
<dbReference type="Proteomes" id="UP000799438">
    <property type="component" value="Unassembled WGS sequence"/>
</dbReference>
<evidence type="ECO:0000256" key="9">
    <source>
        <dbReference type="RuleBase" id="RU367158"/>
    </source>
</evidence>
<evidence type="ECO:0000259" key="10">
    <source>
        <dbReference type="PROSITE" id="PS51387"/>
    </source>
</evidence>
<keyword evidence="9" id="KW-0496">Mitochondrion</keyword>
<comment type="similarity">
    <text evidence="3 9">Belongs to the oxygen-dependent FAD-linked oxidoreductase family.</text>
</comment>
<dbReference type="UniPathway" id="UPA00771">
    <property type="reaction ID" value="UER00766"/>
</dbReference>
<dbReference type="InterPro" id="IPR030654">
    <property type="entry name" value="Sugar_lactone_oxidase"/>
</dbReference>
<dbReference type="EMBL" id="ML995482">
    <property type="protein sequence ID" value="KAF2143361.1"/>
    <property type="molecule type" value="Genomic_DNA"/>
</dbReference>
<evidence type="ECO:0000256" key="1">
    <source>
        <dbReference type="ARBA" id="ARBA00001974"/>
    </source>
</evidence>